<evidence type="ECO:0000313" key="15">
    <source>
        <dbReference type="EMBL" id="RUO23969.1"/>
    </source>
</evidence>
<dbReference type="GO" id="GO:0015344">
    <property type="term" value="F:siderophore uptake transmembrane transporter activity"/>
    <property type="evidence" value="ECO:0007669"/>
    <property type="project" value="TreeGrafter"/>
</dbReference>
<keyword evidence="8 10" id="KW-0472">Membrane</keyword>
<comment type="caution">
    <text evidence="15">The sequence shown here is derived from an EMBL/GenBank/DDBJ whole genome shotgun (WGS) entry which is preliminary data.</text>
</comment>
<keyword evidence="16" id="KW-1185">Reference proteome</keyword>
<evidence type="ECO:0000256" key="1">
    <source>
        <dbReference type="ARBA" id="ARBA00004571"/>
    </source>
</evidence>
<feature type="domain" description="TonB-dependent receptor-like beta-barrel" evidence="13">
    <location>
        <begin position="390"/>
        <end position="737"/>
    </location>
</feature>
<dbReference type="GO" id="GO:0044718">
    <property type="term" value="P:siderophore transmembrane transport"/>
    <property type="evidence" value="ECO:0007669"/>
    <property type="project" value="TreeGrafter"/>
</dbReference>
<evidence type="ECO:0000256" key="7">
    <source>
        <dbReference type="ARBA" id="ARBA00023077"/>
    </source>
</evidence>
<evidence type="ECO:0000256" key="11">
    <source>
        <dbReference type="RuleBase" id="RU003357"/>
    </source>
</evidence>
<keyword evidence="15" id="KW-0675">Receptor</keyword>
<keyword evidence="7 11" id="KW-0798">TonB box</keyword>
<keyword evidence="9 10" id="KW-0998">Cell outer membrane</keyword>
<organism evidence="15 16">
    <name type="scientific">Aliidiomarina minuta</name>
    <dbReference type="NCBI Taxonomy" id="880057"/>
    <lineage>
        <taxon>Bacteria</taxon>
        <taxon>Pseudomonadati</taxon>
        <taxon>Pseudomonadota</taxon>
        <taxon>Gammaproteobacteria</taxon>
        <taxon>Alteromonadales</taxon>
        <taxon>Idiomarinaceae</taxon>
        <taxon>Aliidiomarina</taxon>
    </lineage>
</organism>
<keyword evidence="3 10" id="KW-1134">Transmembrane beta strand</keyword>
<reference evidence="15 16" key="1">
    <citation type="journal article" date="2011" name="Front. Microbiol.">
        <title>Genomic signatures of strain selection and enhancement in Bacillus atrophaeus var. globigii, a historical biowarfare simulant.</title>
        <authorList>
            <person name="Gibbons H.S."/>
            <person name="Broomall S.M."/>
            <person name="McNew L.A."/>
            <person name="Daligault H."/>
            <person name="Chapman C."/>
            <person name="Bruce D."/>
            <person name="Karavis M."/>
            <person name="Krepps M."/>
            <person name="McGregor P.A."/>
            <person name="Hong C."/>
            <person name="Park K.H."/>
            <person name="Akmal A."/>
            <person name="Feldman A."/>
            <person name="Lin J.S."/>
            <person name="Chang W.E."/>
            <person name="Higgs B.W."/>
            <person name="Demirev P."/>
            <person name="Lindquist J."/>
            <person name="Liem A."/>
            <person name="Fochler E."/>
            <person name="Read T.D."/>
            <person name="Tapia R."/>
            <person name="Johnson S."/>
            <person name="Bishop-Lilly K.A."/>
            <person name="Detter C."/>
            <person name="Han C."/>
            <person name="Sozhamannan S."/>
            <person name="Rosenzweig C.N."/>
            <person name="Skowronski E.W."/>
        </authorList>
    </citation>
    <scope>NUCLEOTIDE SEQUENCE [LARGE SCALE GENOMIC DNA]</scope>
    <source>
        <strain evidence="15 16">MLST1</strain>
    </source>
</reference>
<evidence type="ECO:0000256" key="5">
    <source>
        <dbReference type="ARBA" id="ARBA00022729"/>
    </source>
</evidence>
<proteinExistence type="inferred from homology"/>
<dbReference type="InterPro" id="IPR012910">
    <property type="entry name" value="Plug_dom"/>
</dbReference>
<evidence type="ECO:0000256" key="3">
    <source>
        <dbReference type="ARBA" id="ARBA00022452"/>
    </source>
</evidence>
<evidence type="ECO:0000313" key="16">
    <source>
        <dbReference type="Proteomes" id="UP000288293"/>
    </source>
</evidence>
<feature type="domain" description="TonB-dependent receptor plug" evidence="14">
    <location>
        <begin position="50"/>
        <end position="163"/>
    </location>
</feature>
<dbReference type="InterPro" id="IPR036942">
    <property type="entry name" value="Beta-barrel_TonB_sf"/>
</dbReference>
<feature type="chain" id="PRO_5019236958" evidence="12">
    <location>
        <begin position="25"/>
        <end position="779"/>
    </location>
</feature>
<dbReference type="PANTHER" id="PTHR30069:SF53">
    <property type="entry name" value="COLICIN I RECEPTOR-RELATED"/>
    <property type="match status" value="1"/>
</dbReference>
<feature type="signal peptide" evidence="12">
    <location>
        <begin position="1"/>
        <end position="24"/>
    </location>
</feature>
<keyword evidence="6" id="KW-0406">Ion transport</keyword>
<dbReference type="PANTHER" id="PTHR30069">
    <property type="entry name" value="TONB-DEPENDENT OUTER MEMBRANE RECEPTOR"/>
    <property type="match status" value="1"/>
</dbReference>
<keyword evidence="2 10" id="KW-0813">Transport</keyword>
<evidence type="ECO:0000256" key="12">
    <source>
        <dbReference type="SAM" id="SignalP"/>
    </source>
</evidence>
<dbReference type="EMBL" id="PIPL01000003">
    <property type="protein sequence ID" value="RUO23969.1"/>
    <property type="molecule type" value="Genomic_DNA"/>
</dbReference>
<evidence type="ECO:0000256" key="10">
    <source>
        <dbReference type="PROSITE-ProRule" id="PRU01360"/>
    </source>
</evidence>
<evidence type="ECO:0000256" key="4">
    <source>
        <dbReference type="ARBA" id="ARBA00022692"/>
    </source>
</evidence>
<dbReference type="RefSeq" id="WP_126804388.1">
    <property type="nucleotide sequence ID" value="NZ_PIPL01000003.1"/>
</dbReference>
<evidence type="ECO:0000259" key="14">
    <source>
        <dbReference type="Pfam" id="PF07715"/>
    </source>
</evidence>
<keyword evidence="4 10" id="KW-0812">Transmembrane</keyword>
<dbReference type="AlphaFoldDB" id="A0A432W3W8"/>
<dbReference type="InterPro" id="IPR039426">
    <property type="entry name" value="TonB-dep_rcpt-like"/>
</dbReference>
<evidence type="ECO:0000256" key="2">
    <source>
        <dbReference type="ARBA" id="ARBA00022448"/>
    </source>
</evidence>
<dbReference type="GO" id="GO:0009279">
    <property type="term" value="C:cell outer membrane"/>
    <property type="evidence" value="ECO:0007669"/>
    <property type="project" value="UniProtKB-SubCell"/>
</dbReference>
<gene>
    <name evidence="15" type="ORF">CWE09_12530</name>
</gene>
<dbReference type="CDD" id="cd01347">
    <property type="entry name" value="ligand_gated_channel"/>
    <property type="match status" value="1"/>
</dbReference>
<dbReference type="Pfam" id="PF00593">
    <property type="entry name" value="TonB_dep_Rec_b-barrel"/>
    <property type="match status" value="1"/>
</dbReference>
<dbReference type="Gene3D" id="2.40.170.20">
    <property type="entry name" value="TonB-dependent receptor, beta-barrel domain"/>
    <property type="match status" value="1"/>
</dbReference>
<evidence type="ECO:0000256" key="8">
    <source>
        <dbReference type="ARBA" id="ARBA00023136"/>
    </source>
</evidence>
<dbReference type="OrthoDB" id="9764669at2"/>
<name>A0A432W3W8_9GAMM</name>
<comment type="similarity">
    <text evidence="10 11">Belongs to the TonB-dependent receptor family.</text>
</comment>
<accession>A0A432W3W8</accession>
<protein>
    <submittedName>
        <fullName evidence="15">TonB-dependent receptor</fullName>
    </submittedName>
</protein>
<evidence type="ECO:0000256" key="9">
    <source>
        <dbReference type="ARBA" id="ARBA00023237"/>
    </source>
</evidence>
<evidence type="ECO:0000259" key="13">
    <source>
        <dbReference type="Pfam" id="PF00593"/>
    </source>
</evidence>
<dbReference type="InterPro" id="IPR037066">
    <property type="entry name" value="Plug_dom_sf"/>
</dbReference>
<comment type="subcellular location">
    <subcellularLocation>
        <location evidence="1 10">Cell outer membrane</location>
        <topology evidence="1 10">Multi-pass membrane protein</topology>
    </subcellularLocation>
</comment>
<dbReference type="Proteomes" id="UP000288293">
    <property type="component" value="Unassembled WGS sequence"/>
</dbReference>
<keyword evidence="5 12" id="KW-0732">Signal</keyword>
<dbReference type="InterPro" id="IPR000531">
    <property type="entry name" value="Beta-barrel_TonB"/>
</dbReference>
<dbReference type="PROSITE" id="PS52016">
    <property type="entry name" value="TONB_DEPENDENT_REC_3"/>
    <property type="match status" value="1"/>
</dbReference>
<dbReference type="SUPFAM" id="SSF56935">
    <property type="entry name" value="Porins"/>
    <property type="match status" value="1"/>
</dbReference>
<evidence type="ECO:0000256" key="6">
    <source>
        <dbReference type="ARBA" id="ARBA00023065"/>
    </source>
</evidence>
<dbReference type="Pfam" id="PF07715">
    <property type="entry name" value="Plug"/>
    <property type="match status" value="1"/>
</dbReference>
<dbReference type="Gene3D" id="2.170.130.10">
    <property type="entry name" value="TonB-dependent receptor, plug domain"/>
    <property type="match status" value="1"/>
</dbReference>
<sequence>MKSLHVTAVATAVALVLGSGAVSAKGGLSEEELARMEVMVVTASGFEQKLTDAPASVSVISREELQNRPYSGLADALRDLEGIDVGAGQDKNGNISVTMRGLPANYTLILIDGRRQSDVGNIGPNNFGNSQFMYMPPLEAIERIEVVRGPMSTLYGADAIGGVINIITRRNLDTFHGSVTAGATVQQDSQYGDDSNLDVYLTGPLIKDRLSMSLYGSIFTRGDSEPGYEDELPLPDGSTWSDSGSFGDRKVVGAKIWNSGVNLTFTPAEAHDFILSYDVARQRYDNTEGQVGTLDAPESLWRASNGSVQPRVGYTPHQRVEREQLVLSHIGRWEHATTTTQITRSTSENLGRSLPLNVTERAGVQAMWDQAVEDQGVNRPELTDEIRAQLEADFLPRPLRALSIENLIVDTKAESQLGAHFFVIGAQYFDADMEDGVFGMYGQGTEEGVVQRHRQWAVFAEDNWDILPDLTLTYGSRYDNHQVFGSQLSPRLYLTQRVGADWTFKGGVSTGYKTPEPNQLFPGIVGFGGQGVFPMVGSPHLQPETSINYEAAAYYDNGYNFNANLTVFYNDFEDKIIRQDDLPNCEVVSSDERCVDIGEGWADLGYTRFSQSQNIDKAVTQGVEVAGRYAFTDAWSLRANYTYTDSEVRSGADAGLPLVNTPSHMFNSNLRWQATENFSLSLLAEVRGERFRGIANVAGPQGPEAQKLYYKPYELLHLAAQYRFSDNLRFNARINNLLDEDLSSRTCLLAESESEYQCSADYNTTERARSFWASVNYQF</sequence>